<dbReference type="Pfam" id="PF00909">
    <property type="entry name" value="Ammonium_transp"/>
    <property type="match status" value="1"/>
</dbReference>
<feature type="transmembrane region" description="Helical" evidence="9">
    <location>
        <begin position="94"/>
        <end position="114"/>
    </location>
</feature>
<dbReference type="AlphaFoldDB" id="A0A9D1Q0C9"/>
<dbReference type="EMBL" id="DXHS01000048">
    <property type="protein sequence ID" value="HIW02220.1"/>
    <property type="molecule type" value="Genomic_DNA"/>
</dbReference>
<reference evidence="11" key="2">
    <citation type="submission" date="2021-04" db="EMBL/GenBank/DDBJ databases">
        <authorList>
            <person name="Gilroy R."/>
        </authorList>
    </citation>
    <scope>NUCLEOTIDE SEQUENCE</scope>
    <source>
        <strain evidence="11">12435</strain>
    </source>
</reference>
<feature type="transmembrane region" description="Helical" evidence="9">
    <location>
        <begin position="264"/>
        <end position="281"/>
    </location>
</feature>
<evidence type="ECO:0000256" key="7">
    <source>
        <dbReference type="ARBA" id="ARBA00023177"/>
    </source>
</evidence>
<feature type="transmembrane region" description="Helical" evidence="9">
    <location>
        <begin position="121"/>
        <end position="138"/>
    </location>
</feature>
<dbReference type="PROSITE" id="PS51343">
    <property type="entry name" value="PII_GLNB_DOM"/>
    <property type="match status" value="1"/>
</dbReference>
<dbReference type="InterPro" id="IPR002187">
    <property type="entry name" value="N-reg_PII"/>
</dbReference>
<dbReference type="PANTHER" id="PTHR11730">
    <property type="entry name" value="AMMONIUM TRANSPORTER"/>
    <property type="match status" value="1"/>
</dbReference>
<dbReference type="SMART" id="SM00938">
    <property type="entry name" value="P-II"/>
    <property type="match status" value="1"/>
</dbReference>
<comment type="similarity">
    <text evidence="2">Belongs to the ammonia transporter channel (TC 1.A.11.2) family.</text>
</comment>
<feature type="transmembrane region" description="Helical" evidence="9">
    <location>
        <begin position="14"/>
        <end position="33"/>
    </location>
</feature>
<feature type="transmembrane region" description="Helical" evidence="9">
    <location>
        <begin position="234"/>
        <end position="257"/>
    </location>
</feature>
<dbReference type="SUPFAM" id="SSF54913">
    <property type="entry name" value="GlnB-like"/>
    <property type="match status" value="1"/>
</dbReference>
<sequence length="573" mass="60010">MDTGTISVLGTGSLWYIVGAIIVFFMQCGFAMLETGLTRAKNAGNIIMKNMMDFCIGTVMFMLIGYSLMGIGDAAANGFIGRPMTIFTMSGDSFAQFFFNLVFCATAATIVSGALAERTRFSAYCVYSAVISLVVYPVEAGWVWGSEGWLAKWGFIDFAGSGVIHAVGGLCALIGAAILGPRIGKYTRDENGRVTKVNAIPGHNLTIAALGVFILWFCWYGFNGAAATSIEQLARISVNTTIAPSVATCVTMIFTWVLNKKPDVSMCLNASLAGLVAVTASCHIIDFWAAAVIGVVSGFLIVGACNFVDMKLHVDDPVGAVGVHFAHGVWGIIAVGLFAVPELAGNDGGLFYGSGVLLGKQIVGELAVLAWTGALITLTYLAIKYLPRAVGALKEGNGLRCSAEHEIAGLDISEHGLATAYADFLPSAPSYGTTGEHVDLKGITPVPVGGVSGEKYTKITVICNQDRLPVLRDTMAEIGVQGMTVTPVMGCGVQKGHTAQYRGVKSAVNLMPKVQVDIVVSVVDPGLVVAAAQKALNTGNVGDGKIFVSGVEDVMRVRTGERGVAALDNEAKG</sequence>
<dbReference type="InterPro" id="IPR001905">
    <property type="entry name" value="Ammonium_transpt"/>
</dbReference>
<comment type="subcellular location">
    <subcellularLocation>
        <location evidence="1">Membrane</location>
        <topology evidence="1">Multi-pass membrane protein</topology>
    </subcellularLocation>
</comment>
<evidence type="ECO:0000256" key="8">
    <source>
        <dbReference type="RuleBase" id="RU003936"/>
    </source>
</evidence>
<feature type="transmembrane region" description="Helical" evidence="9">
    <location>
        <begin position="320"/>
        <end position="341"/>
    </location>
</feature>
<keyword evidence="6 9" id="KW-0472">Membrane</keyword>
<dbReference type="GO" id="GO:0097272">
    <property type="term" value="P:ammonium homeostasis"/>
    <property type="evidence" value="ECO:0007669"/>
    <property type="project" value="TreeGrafter"/>
</dbReference>
<dbReference type="GO" id="GO:0005886">
    <property type="term" value="C:plasma membrane"/>
    <property type="evidence" value="ECO:0007669"/>
    <property type="project" value="TreeGrafter"/>
</dbReference>
<dbReference type="Proteomes" id="UP000823990">
    <property type="component" value="Unassembled WGS sequence"/>
</dbReference>
<proteinExistence type="inferred from homology"/>
<dbReference type="NCBIfam" id="TIGR00836">
    <property type="entry name" value="amt"/>
    <property type="match status" value="1"/>
</dbReference>
<dbReference type="PANTHER" id="PTHR11730:SF6">
    <property type="entry name" value="AMMONIUM TRANSPORTER"/>
    <property type="match status" value="1"/>
</dbReference>
<feature type="transmembrane region" description="Helical" evidence="9">
    <location>
        <begin position="158"/>
        <end position="179"/>
    </location>
</feature>
<keyword evidence="4 9" id="KW-0812">Transmembrane</keyword>
<feature type="domain" description="Ammonium transporter AmtB-like" evidence="10">
    <location>
        <begin position="14"/>
        <end position="418"/>
    </location>
</feature>
<feature type="transmembrane region" description="Helical" evidence="9">
    <location>
        <begin position="54"/>
        <end position="74"/>
    </location>
</feature>
<dbReference type="PROSITE" id="PS01219">
    <property type="entry name" value="AMMONIUM_TRANSP"/>
    <property type="match status" value="1"/>
</dbReference>
<dbReference type="InterPro" id="IPR024041">
    <property type="entry name" value="NH4_transpt_AmtB-like_dom"/>
</dbReference>
<evidence type="ECO:0000313" key="11">
    <source>
        <dbReference type="EMBL" id="HIW02220.1"/>
    </source>
</evidence>
<protein>
    <submittedName>
        <fullName evidence="11">Ammonium transporter</fullName>
    </submittedName>
</protein>
<dbReference type="Pfam" id="PF00543">
    <property type="entry name" value="P-II"/>
    <property type="match status" value="1"/>
</dbReference>
<dbReference type="GO" id="GO:0008519">
    <property type="term" value="F:ammonium channel activity"/>
    <property type="evidence" value="ECO:0007669"/>
    <property type="project" value="InterPro"/>
</dbReference>
<dbReference type="InterPro" id="IPR017918">
    <property type="entry name" value="N-reg_PII_CS"/>
</dbReference>
<accession>A0A9D1Q0C9</accession>
<evidence type="ECO:0000313" key="12">
    <source>
        <dbReference type="Proteomes" id="UP000823990"/>
    </source>
</evidence>
<evidence type="ECO:0000256" key="2">
    <source>
        <dbReference type="ARBA" id="ARBA00005887"/>
    </source>
</evidence>
<evidence type="ECO:0000256" key="4">
    <source>
        <dbReference type="ARBA" id="ARBA00022692"/>
    </source>
</evidence>
<organism evidence="11 12">
    <name type="scientific">Candidatus Protoclostridium stercorigallinarum</name>
    <dbReference type="NCBI Taxonomy" id="2838741"/>
    <lineage>
        <taxon>Bacteria</taxon>
        <taxon>Bacillati</taxon>
        <taxon>Bacillota</taxon>
        <taxon>Clostridia</taxon>
        <taxon>Candidatus Protoclostridium</taxon>
    </lineage>
</organism>
<comment type="similarity">
    <text evidence="8">Belongs to the P(II) protein family.</text>
</comment>
<evidence type="ECO:0000256" key="9">
    <source>
        <dbReference type="SAM" id="Phobius"/>
    </source>
</evidence>
<dbReference type="InterPro" id="IPR018047">
    <property type="entry name" value="Ammonium_transpt_CS"/>
</dbReference>
<dbReference type="GO" id="GO:0006808">
    <property type="term" value="P:regulation of nitrogen utilization"/>
    <property type="evidence" value="ECO:0007669"/>
    <property type="project" value="InterPro"/>
</dbReference>
<dbReference type="InterPro" id="IPR029020">
    <property type="entry name" value="Ammonium/urea_transptr"/>
</dbReference>
<dbReference type="SUPFAM" id="SSF111352">
    <property type="entry name" value="Ammonium transporter"/>
    <property type="match status" value="1"/>
</dbReference>
<keyword evidence="3" id="KW-0813">Transport</keyword>
<dbReference type="PRINTS" id="PR00340">
    <property type="entry name" value="PIIGLNB"/>
</dbReference>
<dbReference type="Gene3D" id="3.30.70.120">
    <property type="match status" value="1"/>
</dbReference>
<evidence type="ECO:0000256" key="5">
    <source>
        <dbReference type="ARBA" id="ARBA00022989"/>
    </source>
</evidence>
<dbReference type="InterPro" id="IPR015867">
    <property type="entry name" value="N-reg_PII/ATP_PRibTrfase_C"/>
</dbReference>
<evidence type="ECO:0000259" key="10">
    <source>
        <dbReference type="Pfam" id="PF00909"/>
    </source>
</evidence>
<dbReference type="Gene3D" id="1.10.3430.10">
    <property type="entry name" value="Ammonium transporter AmtB like domains"/>
    <property type="match status" value="1"/>
</dbReference>
<name>A0A9D1Q0C9_9FIRM</name>
<evidence type="ECO:0000256" key="3">
    <source>
        <dbReference type="ARBA" id="ARBA00022448"/>
    </source>
</evidence>
<evidence type="ECO:0000256" key="6">
    <source>
        <dbReference type="ARBA" id="ARBA00023136"/>
    </source>
</evidence>
<evidence type="ECO:0000256" key="1">
    <source>
        <dbReference type="ARBA" id="ARBA00004141"/>
    </source>
</evidence>
<feature type="transmembrane region" description="Helical" evidence="9">
    <location>
        <begin position="200"/>
        <end position="222"/>
    </location>
</feature>
<dbReference type="InterPro" id="IPR011322">
    <property type="entry name" value="N-reg_PII-like_a/b"/>
</dbReference>
<reference evidence="11" key="1">
    <citation type="journal article" date="2021" name="PeerJ">
        <title>Extensive microbial diversity within the chicken gut microbiome revealed by metagenomics and culture.</title>
        <authorList>
            <person name="Gilroy R."/>
            <person name="Ravi A."/>
            <person name="Getino M."/>
            <person name="Pursley I."/>
            <person name="Horton D.L."/>
            <person name="Alikhan N.F."/>
            <person name="Baker D."/>
            <person name="Gharbi K."/>
            <person name="Hall N."/>
            <person name="Watson M."/>
            <person name="Adriaenssens E.M."/>
            <person name="Foster-Nyarko E."/>
            <person name="Jarju S."/>
            <person name="Secka A."/>
            <person name="Antonio M."/>
            <person name="Oren A."/>
            <person name="Chaudhuri R.R."/>
            <person name="La Ragione R."/>
            <person name="Hildebrand F."/>
            <person name="Pallen M.J."/>
        </authorList>
    </citation>
    <scope>NUCLEOTIDE SEQUENCE</scope>
    <source>
        <strain evidence="11">12435</strain>
    </source>
</reference>
<feature type="transmembrane region" description="Helical" evidence="9">
    <location>
        <begin position="361"/>
        <end position="383"/>
    </location>
</feature>
<dbReference type="PROSITE" id="PS00638">
    <property type="entry name" value="PII_GLNB_CTER"/>
    <property type="match status" value="1"/>
</dbReference>
<gene>
    <name evidence="11" type="primary">amt</name>
    <name evidence="11" type="ORF">H9892_02645</name>
</gene>
<feature type="transmembrane region" description="Helical" evidence="9">
    <location>
        <begin position="287"/>
        <end position="308"/>
    </location>
</feature>
<keyword evidence="5 9" id="KW-1133">Transmembrane helix</keyword>
<comment type="caution">
    <text evidence="11">The sequence shown here is derived from an EMBL/GenBank/DDBJ whole genome shotgun (WGS) entry which is preliminary data.</text>
</comment>
<dbReference type="GO" id="GO:0030234">
    <property type="term" value="F:enzyme regulator activity"/>
    <property type="evidence" value="ECO:0007669"/>
    <property type="project" value="InterPro"/>
</dbReference>
<keyword evidence="7" id="KW-0924">Ammonia transport</keyword>